<evidence type="ECO:0000313" key="8">
    <source>
        <dbReference type="EnsemblMetazoa" id="ADAC009343-PA"/>
    </source>
</evidence>
<dbReference type="FunFam" id="3.40.50.300:FF:000326">
    <property type="entry name" value="P-loop containing nucleoside triphosphate hydrolase"/>
    <property type="match status" value="1"/>
</dbReference>
<dbReference type="CDD" id="cd00060">
    <property type="entry name" value="FHA"/>
    <property type="match status" value="1"/>
</dbReference>
<dbReference type="SMART" id="SM00240">
    <property type="entry name" value="FHA"/>
    <property type="match status" value="1"/>
</dbReference>
<evidence type="ECO:0000259" key="6">
    <source>
        <dbReference type="PROSITE" id="PS50006"/>
    </source>
</evidence>
<dbReference type="EMBL" id="ADMH02002104">
    <property type="protein sequence ID" value="ETN59028.1"/>
    <property type="molecule type" value="Genomic_DNA"/>
</dbReference>
<gene>
    <name evidence="7" type="ORF">AND_009343</name>
</gene>
<keyword evidence="9" id="KW-1185">Reference proteome</keyword>
<dbReference type="eggNOG" id="KOG1801">
    <property type="taxonomic scope" value="Eukaryota"/>
</dbReference>
<dbReference type="InterPro" id="IPR027417">
    <property type="entry name" value="P-loop_NTPase"/>
</dbReference>
<dbReference type="GO" id="GO:0006369">
    <property type="term" value="P:termination of RNA polymerase II transcription"/>
    <property type="evidence" value="ECO:0007669"/>
    <property type="project" value="TreeGrafter"/>
</dbReference>
<dbReference type="InterPro" id="IPR000253">
    <property type="entry name" value="FHA_dom"/>
</dbReference>
<dbReference type="EnsemblMetazoa" id="ADAC009343-RA">
    <property type="protein sequence ID" value="ADAC009343-PA"/>
    <property type="gene ID" value="ADAC009343"/>
</dbReference>
<evidence type="ECO:0000313" key="7">
    <source>
        <dbReference type="EMBL" id="ETN59028.1"/>
    </source>
</evidence>
<reference evidence="7 9" key="1">
    <citation type="journal article" date="2010" name="BMC Genomics">
        <title>Combination of measures distinguishes pre-miRNAs from other stem-loops in the genome of the newly sequenced Anopheles darlingi.</title>
        <authorList>
            <person name="Mendes N.D."/>
            <person name="Freitas A.T."/>
            <person name="Vasconcelos A.T."/>
            <person name="Sagot M.F."/>
        </authorList>
    </citation>
    <scope>NUCLEOTIDE SEQUENCE</scope>
</reference>
<evidence type="ECO:0000256" key="2">
    <source>
        <dbReference type="ARBA" id="ARBA00022801"/>
    </source>
</evidence>
<dbReference type="GO" id="GO:0016787">
    <property type="term" value="F:hydrolase activity"/>
    <property type="evidence" value="ECO:0007669"/>
    <property type="project" value="UniProtKB-KW"/>
</dbReference>
<dbReference type="GO" id="GO:0005524">
    <property type="term" value="F:ATP binding"/>
    <property type="evidence" value="ECO:0007669"/>
    <property type="project" value="UniProtKB-KW"/>
</dbReference>
<dbReference type="InterPro" id="IPR041677">
    <property type="entry name" value="DNA2/NAM7_AAA_11"/>
</dbReference>
<dbReference type="Gene3D" id="2.60.200.20">
    <property type="match status" value="1"/>
</dbReference>
<evidence type="ECO:0000313" key="9">
    <source>
        <dbReference type="Proteomes" id="UP000000673"/>
    </source>
</evidence>
<dbReference type="Pfam" id="PF13086">
    <property type="entry name" value="AAA_11"/>
    <property type="match status" value="1"/>
</dbReference>
<feature type="region of interest" description="Disordered" evidence="5">
    <location>
        <begin position="139"/>
        <end position="175"/>
    </location>
</feature>
<feature type="compositionally biased region" description="Polar residues" evidence="5">
    <location>
        <begin position="298"/>
        <end position="308"/>
    </location>
</feature>
<dbReference type="CDD" id="cd18042">
    <property type="entry name" value="DEXXQc_SETX"/>
    <property type="match status" value="1"/>
</dbReference>
<dbReference type="Proteomes" id="UP000000673">
    <property type="component" value="Unassembled WGS sequence"/>
</dbReference>
<dbReference type="PANTHER" id="PTHR10887:SF495">
    <property type="entry name" value="HELICASE SENATAXIN ISOFORM X1-RELATED"/>
    <property type="match status" value="1"/>
</dbReference>
<dbReference type="GO" id="GO:0016604">
    <property type="term" value="C:nuclear body"/>
    <property type="evidence" value="ECO:0007669"/>
    <property type="project" value="TreeGrafter"/>
</dbReference>
<dbReference type="VEuPathDB" id="VectorBase:ADAR2_003605"/>
<dbReference type="CDD" id="cd18808">
    <property type="entry name" value="SF1_C_Upf1"/>
    <property type="match status" value="1"/>
</dbReference>
<accession>W5J6K0</accession>
<dbReference type="Gene3D" id="3.40.50.300">
    <property type="entry name" value="P-loop containing nucleotide triphosphate hydrolases"/>
    <property type="match status" value="2"/>
</dbReference>
<dbReference type="InterPro" id="IPR041679">
    <property type="entry name" value="DNA2/NAM7-like_C"/>
</dbReference>
<keyword evidence="3" id="KW-0347">Helicase</keyword>
<dbReference type="PANTHER" id="PTHR10887">
    <property type="entry name" value="DNA2/NAM7 HELICASE FAMILY"/>
    <property type="match status" value="1"/>
</dbReference>
<proteinExistence type="predicted"/>
<sequence>MANSTKEPSGWFLRRLYHPEFSIIDIPKSGYIEICRDQKRSCIILPPSRFRHVSRAHCRLEIINNRVIISDNQSATGTYVNDRELSKLSPGTIELEEADLLGVGTKTVLDPEYYIAKRDALLFRICRRRNRNTEIPIVLSSDEESDAPEAASRPAPVQMDVSKESNEKHDKTTAASASIRTSVFEDRSVCVEIHDRMDSSSSAQTDRIVDIILQKGYESDTGARSDVEDVIMLISDDEDFSEQHYSQLLLKDIKKETMDYAILEGQELLEQPELADRQEVQDYEQGGFSNLKKDSDLRMSQSVPLSETVSPPPEVIPPPEVVPPPEPLPEMSVDIADRPMSSATIVHRKSICLLDEPEPLKGKRSIIQRRSSVATYSSFEAMINKKKRRGSVSSRPPQTVQTLANKEERAKKLRELTVKAKKPAEDTTSKRAKTVGIVPGVKFTPHNRGQFLTDLNVPKPARRASVSRPEMGEETIVCTQTTELHSIRDAIDDSTVYAPPQKLTFRNVTYTSTSDFGPGSRASSSASTSTSVIRQSIVAREPPSCTTTQRSKGPLKPLLKRKNLYQEPENRNSAIEPRVKLSEVMREQEVLEISTIVSWSTDWLTASTEPVMDTPLVPMEAEQYSSLLAFQSTLRPILHVELKYDLWAQYKEQTAPVIWQVAIQCVKPLKQQVKQLICELHTDATIANKFLTASEIGVLQYTTFNGQQCCCFAYMATNARPIGNGSDRLRENAMQRSVRYSCLFYIASDTVDHTVGQWGPITFRPITLLNTHIRQLVALVLLKISPLCPDVLSPARNQDVLVAPGEGFLERPKLRNNIIARTPPQTLNEQQMQIMLSILDECSRMNRSNISLIQGPPGTGKSRLIIQLAVELWQLDPYADTTSDSTMETKKVLICAQSNTAVDVIASKLYKLQQAMASEKQFKVVRIGSPERIDTACRDIYIDVLLCQYILDYCSRETEANRELADMQQLKKTLNLESRFKDVPVKEVRRRVANLKFNEKNLVLKIRARILKEADIVCTTLGSCGSLFAIAPDIHFHFCIIDEATQCNEVSSLLPLQYGMSKLILVGDIKQLPATALARESTDAGLRQSLFARIYRCYSVSGIREVGVKELITQYRMHPDICKWPNEYFYNGSLISDPLTTAMYRNLPLIPYLVVSLDYDQNQTQVQHHVYNRDEMMVVVQLLRKVRRVCPKGTSIAIITPYQRQKYEIDKELVRRGLPQIKVHSIDSVQGKEYDVVIVSLARSHGTGFLNTAERINVALTRARQCMVLCGNFASLKHTPVWSSLLDDAENRQLLHVPDDFGADSSALVDSVIGRLVVICSKRPQDNGTAILAPKPNHHC</sequence>
<dbReference type="HOGENOM" id="CLU_244336_0_0_1"/>
<dbReference type="STRING" id="43151.W5J6K0"/>
<dbReference type="Pfam" id="PF13087">
    <property type="entry name" value="AAA_12"/>
    <property type="match status" value="1"/>
</dbReference>
<dbReference type="GO" id="GO:0001147">
    <property type="term" value="F:transcription termination site sequence-specific DNA binding"/>
    <property type="evidence" value="ECO:0007669"/>
    <property type="project" value="TreeGrafter"/>
</dbReference>
<dbReference type="GO" id="GO:0005694">
    <property type="term" value="C:chromosome"/>
    <property type="evidence" value="ECO:0007669"/>
    <property type="project" value="UniProtKB-ARBA"/>
</dbReference>
<reference evidence="7" key="2">
    <citation type="submission" date="2010-05" db="EMBL/GenBank/DDBJ databases">
        <authorList>
            <person name="Almeida L.G."/>
            <person name="Nicolas M.F."/>
            <person name="Souza R.C."/>
            <person name="Vasconcelos A.T.R."/>
        </authorList>
    </citation>
    <scope>NUCLEOTIDE SEQUENCE</scope>
</reference>
<feature type="compositionally biased region" description="Basic and acidic residues" evidence="5">
    <location>
        <begin position="161"/>
        <end position="172"/>
    </location>
</feature>
<keyword evidence="2" id="KW-0378">Hydrolase</keyword>
<feature type="region of interest" description="Disordered" evidence="5">
    <location>
        <begin position="513"/>
        <end position="571"/>
    </location>
</feature>
<dbReference type="GO" id="GO:0004386">
    <property type="term" value="F:helicase activity"/>
    <property type="evidence" value="ECO:0007669"/>
    <property type="project" value="UniProtKB-KW"/>
</dbReference>
<keyword evidence="4" id="KW-0067">ATP-binding</keyword>
<evidence type="ECO:0000256" key="3">
    <source>
        <dbReference type="ARBA" id="ARBA00022806"/>
    </source>
</evidence>
<dbReference type="SUPFAM" id="SSF52540">
    <property type="entry name" value="P-loop containing nucleoside triphosphate hydrolases"/>
    <property type="match status" value="1"/>
</dbReference>
<feature type="compositionally biased region" description="Pro residues" evidence="5">
    <location>
        <begin position="310"/>
        <end position="325"/>
    </location>
</feature>
<dbReference type="SUPFAM" id="SSF49879">
    <property type="entry name" value="SMAD/FHA domain"/>
    <property type="match status" value="1"/>
</dbReference>
<dbReference type="InterPro" id="IPR045055">
    <property type="entry name" value="DNA2/NAM7-like"/>
</dbReference>
<feature type="compositionally biased region" description="Low complexity" evidence="5">
    <location>
        <begin position="520"/>
        <end position="531"/>
    </location>
</feature>
<dbReference type="VEuPathDB" id="VectorBase:ADAC009343"/>
<feature type="region of interest" description="Disordered" evidence="5">
    <location>
        <begin position="287"/>
        <end position="325"/>
    </location>
</feature>
<keyword evidence="1" id="KW-0547">Nucleotide-binding</keyword>
<evidence type="ECO:0000256" key="4">
    <source>
        <dbReference type="ARBA" id="ARBA00022840"/>
    </source>
</evidence>
<protein>
    <recommendedName>
        <fullName evidence="6">FHA domain-containing protein</fullName>
    </recommendedName>
</protein>
<name>W5J6K0_ANODA</name>
<organism evidence="7">
    <name type="scientific">Anopheles darlingi</name>
    <name type="common">Mosquito</name>
    <dbReference type="NCBI Taxonomy" id="43151"/>
    <lineage>
        <taxon>Eukaryota</taxon>
        <taxon>Metazoa</taxon>
        <taxon>Ecdysozoa</taxon>
        <taxon>Arthropoda</taxon>
        <taxon>Hexapoda</taxon>
        <taxon>Insecta</taxon>
        <taxon>Pterygota</taxon>
        <taxon>Neoptera</taxon>
        <taxon>Endopterygota</taxon>
        <taxon>Diptera</taxon>
        <taxon>Nematocera</taxon>
        <taxon>Culicoidea</taxon>
        <taxon>Culicidae</taxon>
        <taxon>Anophelinae</taxon>
        <taxon>Anopheles</taxon>
    </lineage>
</organism>
<reference evidence="7" key="3">
    <citation type="journal article" date="2013" name="Nucleic Acids Res.">
        <title>The genome of Anopheles darlingi, the main neotropical malaria vector.</title>
        <authorList>
            <person name="Marinotti O."/>
            <person name="Cerqueira G.C."/>
            <person name="de Almeida L.G."/>
            <person name="Ferro M.I."/>
            <person name="Loreto E.L."/>
            <person name="Zaha A."/>
            <person name="Teixeira S.M."/>
            <person name="Wespiser A.R."/>
            <person name="Almeida E Silva A."/>
            <person name="Schlindwein A.D."/>
            <person name="Pacheco A.C."/>
            <person name="Silva A.L."/>
            <person name="Graveley B.R."/>
            <person name="Walenz B.P."/>
            <person name="Lima Bde A."/>
            <person name="Ribeiro C.A."/>
            <person name="Nunes-Silva C.G."/>
            <person name="de Carvalho C.R."/>
            <person name="Soares C.M."/>
            <person name="de Menezes C.B."/>
            <person name="Matiolli C."/>
            <person name="Caffrey D."/>
            <person name="Araujo D.A."/>
            <person name="de Oliveira D.M."/>
            <person name="Golenbock D."/>
            <person name="Grisard E.C."/>
            <person name="Fantinatti-Garboggini F."/>
            <person name="de Carvalho F.M."/>
            <person name="Barcellos F.G."/>
            <person name="Prosdocimi F."/>
            <person name="May G."/>
            <person name="Azevedo Junior G.M."/>
            <person name="Guimaraes G.M."/>
            <person name="Goldman G.H."/>
            <person name="Padilha I.Q."/>
            <person name="Batista Jda S."/>
            <person name="Ferro J.A."/>
            <person name="Ribeiro J.M."/>
            <person name="Fietto J.L."/>
            <person name="Dabbas K.M."/>
            <person name="Cerdeira L."/>
            <person name="Agnez-Lima L.F."/>
            <person name="Brocchi M."/>
            <person name="de Carvalho M.O."/>
            <person name="Teixeira Mde M."/>
            <person name="Diniz Maia Mde M."/>
            <person name="Goldman M.H."/>
            <person name="Cruz Schneider M.P."/>
            <person name="Felipe M.S."/>
            <person name="Hungria M."/>
            <person name="Nicolas M.F."/>
            <person name="Pereira M."/>
            <person name="Montes M.A."/>
            <person name="Cantao M.E."/>
            <person name="Vincentz M."/>
            <person name="Rafael M.S."/>
            <person name="Silverman N."/>
            <person name="Stoco P.H."/>
            <person name="Souza R.C."/>
            <person name="Vicentini R."/>
            <person name="Gazzinelli R.T."/>
            <person name="Neves Rde O."/>
            <person name="Silva R."/>
            <person name="Astolfi-Filho S."/>
            <person name="Maciel T.E."/>
            <person name="Urmenyi T.P."/>
            <person name="Tadei W.P."/>
            <person name="Camargo E.P."/>
            <person name="de Vasconcelos A.T."/>
        </authorList>
    </citation>
    <scope>NUCLEOTIDE SEQUENCE</scope>
</reference>
<dbReference type="OMA" id="YMVISLS"/>
<reference evidence="8" key="4">
    <citation type="submission" date="2015-06" db="UniProtKB">
        <authorList>
            <consortium name="EnsemblMetazoa"/>
        </authorList>
    </citation>
    <scope>IDENTIFICATION</scope>
</reference>
<dbReference type="InterPro" id="IPR047187">
    <property type="entry name" value="SF1_C_Upf1"/>
</dbReference>
<dbReference type="PROSITE" id="PS50006">
    <property type="entry name" value="FHA_DOMAIN"/>
    <property type="match status" value="1"/>
</dbReference>
<feature type="domain" description="FHA" evidence="6">
    <location>
        <begin position="32"/>
        <end position="85"/>
    </location>
</feature>
<evidence type="ECO:0000256" key="1">
    <source>
        <dbReference type="ARBA" id="ARBA00022741"/>
    </source>
</evidence>
<dbReference type="Pfam" id="PF00498">
    <property type="entry name" value="FHA"/>
    <property type="match status" value="1"/>
</dbReference>
<dbReference type="InterPro" id="IPR008984">
    <property type="entry name" value="SMAD_FHA_dom_sf"/>
</dbReference>
<evidence type="ECO:0000256" key="5">
    <source>
        <dbReference type="SAM" id="MobiDB-lite"/>
    </source>
</evidence>